<dbReference type="InterPro" id="IPR052891">
    <property type="entry name" value="DNA-3mA_glycosylase"/>
</dbReference>
<proteinExistence type="predicted"/>
<dbReference type="Gene3D" id="1.10.340.30">
    <property type="entry name" value="Hypothetical protein, domain 2"/>
    <property type="match status" value="1"/>
</dbReference>
<reference evidence="1 2" key="1">
    <citation type="submission" date="2019-03" db="EMBL/GenBank/DDBJ databases">
        <title>Genomic Encyclopedia of Type Strains, Phase IV (KMG-IV): sequencing the most valuable type-strain genomes for metagenomic binning, comparative biology and taxonomic classification.</title>
        <authorList>
            <person name="Goeker M."/>
        </authorList>
    </citation>
    <scope>NUCLEOTIDE SEQUENCE [LARGE SCALE GENOMIC DNA]</scope>
    <source>
        <strain evidence="1 2">DSM 102852</strain>
    </source>
</reference>
<dbReference type="GO" id="GO:0008725">
    <property type="term" value="F:DNA-3-methyladenine glycosylase activity"/>
    <property type="evidence" value="ECO:0007669"/>
    <property type="project" value="InterPro"/>
</dbReference>
<dbReference type="PANTHER" id="PTHR30037">
    <property type="entry name" value="DNA-3-METHYLADENINE GLYCOSYLASE 1"/>
    <property type="match status" value="1"/>
</dbReference>
<dbReference type="RefSeq" id="WP_133619005.1">
    <property type="nucleotide sequence ID" value="NZ_SNZE01000002.1"/>
</dbReference>
<dbReference type="Proteomes" id="UP000294480">
    <property type="component" value="Unassembled WGS sequence"/>
</dbReference>
<dbReference type="GO" id="GO:0006284">
    <property type="term" value="P:base-excision repair"/>
    <property type="evidence" value="ECO:0007669"/>
    <property type="project" value="InterPro"/>
</dbReference>
<organism evidence="1 2">
    <name type="scientific">Hydromonas duriensis</name>
    <dbReference type="NCBI Taxonomy" id="1527608"/>
    <lineage>
        <taxon>Bacteria</taxon>
        <taxon>Pseudomonadati</taxon>
        <taxon>Pseudomonadota</taxon>
        <taxon>Betaproteobacteria</taxon>
        <taxon>Burkholderiales</taxon>
        <taxon>Burkholderiaceae</taxon>
        <taxon>Hydromonas</taxon>
    </lineage>
</organism>
<accession>A0A4R6YB36</accession>
<dbReference type="AlphaFoldDB" id="A0A4R6YB36"/>
<protein>
    <submittedName>
        <fullName evidence="1">DNA-3-methyladenine glycosylase I</fullName>
    </submittedName>
</protein>
<evidence type="ECO:0000313" key="2">
    <source>
        <dbReference type="Proteomes" id="UP000294480"/>
    </source>
</evidence>
<keyword evidence="2" id="KW-1185">Reference proteome</keyword>
<dbReference type="PANTHER" id="PTHR30037:SF3">
    <property type="entry name" value="BLR0857 PROTEIN"/>
    <property type="match status" value="1"/>
</dbReference>
<sequence length="244" mass="28005">MKKFKDIYAIAVERKGSEQVLTRLLPAIKTAKELAKIDDSRYLSTMTKGINQAGFHWQVIENKWPQFEEAFLGFDPIKLAHLPEEAWERYMDDTRVVRNWQKIDAVKRNTQFINALRAEHGTAAQFFANWRVDDQFGLTQYLKKNGARLGGNTGQLFLRRMGWDSYLLSRDVVLCLQQAGLDINGTPSSQRELKLIQAAFNEWHEQSGLPYSHLSKIAAYSIGENHSSELILSYMGQDVYASKE</sequence>
<dbReference type="OrthoDB" id="9795156at2"/>
<dbReference type="InterPro" id="IPR005019">
    <property type="entry name" value="Adenine_glyco"/>
</dbReference>
<dbReference type="InterPro" id="IPR011257">
    <property type="entry name" value="DNA_glycosylase"/>
</dbReference>
<comment type="caution">
    <text evidence="1">The sequence shown here is derived from an EMBL/GenBank/DDBJ whole genome shotgun (WGS) entry which is preliminary data.</text>
</comment>
<name>A0A4R6YB36_9BURK</name>
<dbReference type="EMBL" id="SNZE01000002">
    <property type="protein sequence ID" value="TDR32834.1"/>
    <property type="molecule type" value="Genomic_DNA"/>
</dbReference>
<evidence type="ECO:0000313" key="1">
    <source>
        <dbReference type="EMBL" id="TDR32834.1"/>
    </source>
</evidence>
<gene>
    <name evidence="1" type="ORF">DFR44_102133</name>
</gene>
<dbReference type="SUPFAM" id="SSF48150">
    <property type="entry name" value="DNA-glycosylase"/>
    <property type="match status" value="1"/>
</dbReference>
<dbReference type="Pfam" id="PF03352">
    <property type="entry name" value="Adenine_glyco"/>
    <property type="match status" value="1"/>
</dbReference>